<feature type="compositionally biased region" description="Basic and acidic residues" evidence="1">
    <location>
        <begin position="37"/>
        <end position="57"/>
    </location>
</feature>
<reference evidence="3" key="1">
    <citation type="journal article" date="2019" name="Int. J. Syst. Evol. Microbiol.">
        <title>The Global Catalogue of Microorganisms (GCM) 10K type strain sequencing project: providing services to taxonomists for standard genome sequencing and annotation.</title>
        <authorList>
            <consortium name="The Broad Institute Genomics Platform"/>
            <consortium name="The Broad Institute Genome Sequencing Center for Infectious Disease"/>
            <person name="Wu L."/>
            <person name="Ma J."/>
        </authorList>
    </citation>
    <scope>NUCLEOTIDE SEQUENCE [LARGE SCALE GENOMIC DNA]</scope>
    <source>
        <strain evidence="3">CGMCC 1.16444</strain>
    </source>
</reference>
<proteinExistence type="predicted"/>
<accession>A0ABV9Z1F2</accession>
<protein>
    <submittedName>
        <fullName evidence="2">Uncharacterized protein</fullName>
    </submittedName>
</protein>
<evidence type="ECO:0000313" key="2">
    <source>
        <dbReference type="EMBL" id="MFC5067379.1"/>
    </source>
</evidence>
<organism evidence="2 3">
    <name type="scientific">Flaviflagellibacter deserti</name>
    <dbReference type="NCBI Taxonomy" id="2267266"/>
    <lineage>
        <taxon>Bacteria</taxon>
        <taxon>Pseudomonadati</taxon>
        <taxon>Pseudomonadota</taxon>
        <taxon>Alphaproteobacteria</taxon>
        <taxon>Hyphomicrobiales</taxon>
        <taxon>Flaviflagellibacter</taxon>
    </lineage>
</organism>
<evidence type="ECO:0000313" key="3">
    <source>
        <dbReference type="Proteomes" id="UP001595796"/>
    </source>
</evidence>
<sequence>MTGDVPCPADVRHDPDTELLEPPVVVERSPVPPQAVLEDREADSSIEFDRPDDWPVP</sequence>
<gene>
    <name evidence="2" type="ORF">ACFPFW_05050</name>
</gene>
<dbReference type="Proteomes" id="UP001595796">
    <property type="component" value="Unassembled WGS sequence"/>
</dbReference>
<keyword evidence="3" id="KW-1185">Reference proteome</keyword>
<dbReference type="EMBL" id="JBHSJF010000005">
    <property type="protein sequence ID" value="MFC5067379.1"/>
    <property type="molecule type" value="Genomic_DNA"/>
</dbReference>
<feature type="region of interest" description="Disordered" evidence="1">
    <location>
        <begin position="1"/>
        <end position="57"/>
    </location>
</feature>
<evidence type="ECO:0000256" key="1">
    <source>
        <dbReference type="SAM" id="MobiDB-lite"/>
    </source>
</evidence>
<name>A0ABV9Z1F2_9HYPH</name>
<dbReference type="RefSeq" id="WP_162799784.1">
    <property type="nucleotide sequence ID" value="NZ_JBHSJF010000005.1"/>
</dbReference>
<comment type="caution">
    <text evidence="2">The sequence shown here is derived from an EMBL/GenBank/DDBJ whole genome shotgun (WGS) entry which is preliminary data.</text>
</comment>